<dbReference type="Pfam" id="PF08543">
    <property type="entry name" value="Phos_pyr_kin"/>
    <property type="match status" value="1"/>
</dbReference>
<gene>
    <name evidence="15" type="primary">pdxK</name>
    <name evidence="15" type="ORF">SAMEA4504048_00213</name>
</gene>
<evidence type="ECO:0000313" key="15">
    <source>
        <dbReference type="EMBL" id="SNV32944.1"/>
    </source>
</evidence>
<dbReference type="GO" id="GO:0046872">
    <property type="term" value="F:metal ion binding"/>
    <property type="evidence" value="ECO:0007669"/>
    <property type="project" value="UniProtKB-KW"/>
</dbReference>
<keyword evidence="3 15" id="KW-0808">Transferase</keyword>
<keyword evidence="8" id="KW-0460">Magnesium</keyword>
<dbReference type="KEGG" id="saco:SAME_00213"/>
<evidence type="ECO:0000256" key="5">
    <source>
        <dbReference type="ARBA" id="ARBA00022741"/>
    </source>
</evidence>
<dbReference type="GO" id="GO:0005829">
    <property type="term" value="C:cytosol"/>
    <property type="evidence" value="ECO:0007669"/>
    <property type="project" value="TreeGrafter"/>
</dbReference>
<keyword evidence="6 15" id="KW-0418">Kinase</keyword>
<evidence type="ECO:0000256" key="4">
    <source>
        <dbReference type="ARBA" id="ARBA00022723"/>
    </source>
</evidence>
<dbReference type="InterPro" id="IPR013749">
    <property type="entry name" value="PM/HMP-P_kinase-1"/>
</dbReference>
<keyword evidence="4" id="KW-0479">Metal-binding</keyword>
<dbReference type="EMBL" id="LT906454">
    <property type="protein sequence ID" value="SNV32944.1"/>
    <property type="molecule type" value="Genomic_DNA"/>
</dbReference>
<comment type="catalytic activity">
    <reaction evidence="13">
        <text>pyridoxal + ATP = pyridoxal 5'-phosphate + ADP + H(+)</text>
        <dbReference type="Rhea" id="RHEA:10224"/>
        <dbReference type="ChEBI" id="CHEBI:15378"/>
        <dbReference type="ChEBI" id="CHEBI:17310"/>
        <dbReference type="ChEBI" id="CHEBI:30616"/>
        <dbReference type="ChEBI" id="CHEBI:456216"/>
        <dbReference type="ChEBI" id="CHEBI:597326"/>
        <dbReference type="EC" id="2.7.1.35"/>
    </reaction>
</comment>
<dbReference type="GO" id="GO:0009228">
    <property type="term" value="P:thiamine biosynthetic process"/>
    <property type="evidence" value="ECO:0007669"/>
    <property type="project" value="InterPro"/>
</dbReference>
<dbReference type="GO" id="GO:0005524">
    <property type="term" value="F:ATP binding"/>
    <property type="evidence" value="ECO:0007669"/>
    <property type="project" value="UniProtKB-KW"/>
</dbReference>
<dbReference type="RefSeq" id="WP_095121494.1">
    <property type="nucleotide sequence ID" value="NZ_LT906454.1"/>
</dbReference>
<evidence type="ECO:0000256" key="9">
    <source>
        <dbReference type="ARBA" id="ARBA00042307"/>
    </source>
</evidence>
<reference evidence="15 16" key="1">
    <citation type="submission" date="2017-06" db="EMBL/GenBank/DDBJ databases">
        <authorList>
            <consortium name="Pathogen Informatics"/>
        </authorList>
    </citation>
    <scope>NUCLEOTIDE SEQUENCE [LARGE SCALE GENOMIC DNA]</scope>
    <source>
        <strain evidence="15 16">NCTC11291</strain>
    </source>
</reference>
<evidence type="ECO:0000256" key="8">
    <source>
        <dbReference type="ARBA" id="ARBA00022842"/>
    </source>
</evidence>
<comment type="similarity">
    <text evidence="1">Belongs to the ThiD family.</text>
</comment>
<evidence type="ECO:0000256" key="3">
    <source>
        <dbReference type="ARBA" id="ARBA00022679"/>
    </source>
</evidence>
<dbReference type="Gene3D" id="3.40.1190.20">
    <property type="match status" value="1"/>
</dbReference>
<evidence type="ECO:0000256" key="7">
    <source>
        <dbReference type="ARBA" id="ARBA00022840"/>
    </source>
</evidence>
<dbReference type="GO" id="GO:0008902">
    <property type="term" value="F:hydroxymethylpyrimidine kinase activity"/>
    <property type="evidence" value="ECO:0007669"/>
    <property type="project" value="TreeGrafter"/>
</dbReference>
<dbReference type="EC" id="2.7.1.35" evidence="2"/>
<dbReference type="InterPro" id="IPR004399">
    <property type="entry name" value="HMP/HMP-P_kinase_dom"/>
</dbReference>
<accession>A0A239WH58</accession>
<dbReference type="SUPFAM" id="SSF53613">
    <property type="entry name" value="Ribokinase-like"/>
    <property type="match status" value="1"/>
</dbReference>
<dbReference type="CDD" id="cd01169">
    <property type="entry name" value="HMPP_kinase"/>
    <property type="match status" value="1"/>
</dbReference>
<evidence type="ECO:0000256" key="13">
    <source>
        <dbReference type="ARBA" id="ARBA00049293"/>
    </source>
</evidence>
<dbReference type="GO" id="GO:0008478">
    <property type="term" value="F:pyridoxal kinase activity"/>
    <property type="evidence" value="ECO:0007669"/>
    <property type="project" value="UniProtKB-EC"/>
</dbReference>
<evidence type="ECO:0000256" key="6">
    <source>
        <dbReference type="ARBA" id="ARBA00022777"/>
    </source>
</evidence>
<dbReference type="AlphaFoldDB" id="A0A239WH58"/>
<dbReference type="Proteomes" id="UP000215144">
    <property type="component" value="Chromosome 1"/>
</dbReference>
<dbReference type="PANTHER" id="PTHR20858:SF19">
    <property type="entry name" value="PYRIDOXINE KINASE"/>
    <property type="match status" value="1"/>
</dbReference>
<evidence type="ECO:0000256" key="1">
    <source>
        <dbReference type="ARBA" id="ARBA00009879"/>
    </source>
</evidence>
<keyword evidence="5" id="KW-0547">Nucleotide-binding</keyword>
<protein>
    <recommendedName>
        <fullName evidence="2">pyridoxal kinase</fullName>
        <ecNumber evidence="2">2.7.1.35</ecNumber>
    </recommendedName>
    <alternativeName>
        <fullName evidence="10">PN/PL/PM kinase</fullName>
    </alternativeName>
    <alternativeName>
        <fullName evidence="11">Pyridoxal kinase</fullName>
    </alternativeName>
    <alternativeName>
        <fullName evidence="9">Pyridoxamine kinase</fullName>
    </alternativeName>
    <alternativeName>
        <fullName evidence="12">Vitamin B6 kinase</fullName>
    </alternativeName>
</protein>
<evidence type="ECO:0000256" key="10">
    <source>
        <dbReference type="ARBA" id="ARBA00042348"/>
    </source>
</evidence>
<evidence type="ECO:0000313" key="16">
    <source>
        <dbReference type="Proteomes" id="UP000215144"/>
    </source>
</evidence>
<sequence>MKTDYVLTIAGNDVLSGGGMQADLATFTAHSLYGFVAQTCLTAVTEEGFEIIPVATDIFQKQLDSLAQVPFVAIKVGLLPNEAIAQSVLDFLKERPHIPVVLDPVLVFKENADQEVARMGEFMRQLFPLATVITPNLKEAQLLSQLSLIDTASMEASAVQLQAIGAHHVVIKGGARLEEDKAYDVLVTEDGSVEHLCAPLLKRNNQGAGCTFASAIASGLARGLSVVEATRAAKDFVYQAIAFSNDYGVTQYEKN</sequence>
<organism evidence="15 16">
    <name type="scientific">Streptococcus acidominimus</name>
    <dbReference type="NCBI Taxonomy" id="1326"/>
    <lineage>
        <taxon>Bacteria</taxon>
        <taxon>Bacillati</taxon>
        <taxon>Bacillota</taxon>
        <taxon>Bacilli</taxon>
        <taxon>Lactobacillales</taxon>
        <taxon>Streptococcaceae</taxon>
        <taxon>Streptococcus</taxon>
    </lineage>
</organism>
<name>A0A239WH58_STRAI</name>
<proteinExistence type="inferred from homology"/>
<evidence type="ECO:0000256" key="11">
    <source>
        <dbReference type="ARBA" id="ARBA00042396"/>
    </source>
</evidence>
<dbReference type="OrthoDB" id="9810880at2"/>
<evidence type="ECO:0000256" key="12">
    <source>
        <dbReference type="ARBA" id="ARBA00042531"/>
    </source>
</evidence>
<keyword evidence="7" id="KW-0067">ATP-binding</keyword>
<dbReference type="PANTHER" id="PTHR20858">
    <property type="entry name" value="PHOSPHOMETHYLPYRIMIDINE KINASE"/>
    <property type="match status" value="1"/>
</dbReference>
<dbReference type="GO" id="GO:0008972">
    <property type="term" value="F:phosphomethylpyrimidine kinase activity"/>
    <property type="evidence" value="ECO:0007669"/>
    <property type="project" value="InterPro"/>
</dbReference>
<evidence type="ECO:0000259" key="14">
    <source>
        <dbReference type="Pfam" id="PF08543"/>
    </source>
</evidence>
<dbReference type="InterPro" id="IPR029056">
    <property type="entry name" value="Ribokinase-like"/>
</dbReference>
<dbReference type="NCBIfam" id="NF009078">
    <property type="entry name" value="PRK12413.1"/>
    <property type="match status" value="1"/>
</dbReference>
<evidence type="ECO:0000256" key="2">
    <source>
        <dbReference type="ARBA" id="ARBA00012104"/>
    </source>
</evidence>
<feature type="domain" description="Pyridoxamine kinase/Phosphomethylpyrimidine kinase" evidence="14">
    <location>
        <begin position="13"/>
        <end position="246"/>
    </location>
</feature>